<feature type="compositionally biased region" description="Polar residues" evidence="1">
    <location>
        <begin position="119"/>
        <end position="133"/>
    </location>
</feature>
<feature type="region of interest" description="Disordered" evidence="1">
    <location>
        <begin position="1"/>
        <end position="31"/>
    </location>
</feature>
<dbReference type="Proteomes" id="UP000256645">
    <property type="component" value="Unassembled WGS sequence"/>
</dbReference>
<proteinExistence type="predicted"/>
<dbReference type="EMBL" id="PDLM01000017">
    <property type="protein sequence ID" value="RDW58686.1"/>
    <property type="molecule type" value="Genomic_DNA"/>
</dbReference>
<evidence type="ECO:0000256" key="1">
    <source>
        <dbReference type="SAM" id="MobiDB-lite"/>
    </source>
</evidence>
<evidence type="ECO:0000313" key="3">
    <source>
        <dbReference type="Proteomes" id="UP000256645"/>
    </source>
</evidence>
<reference evidence="2 3" key="1">
    <citation type="journal article" date="2018" name="IMA Fungus">
        <title>IMA Genome-F 9: Draft genome sequence of Annulohypoxylon stygium, Aspergillus mulundensis, Berkeleyomyces basicola (syn. Thielaviopsis basicola), Ceratocystis smalleyi, two Cercospora beticola strains, Coleophoma cylindrospora, Fusarium fracticaudum, Phialophora cf. hyalina, and Morchella septimelata.</title>
        <authorList>
            <person name="Wingfield B.D."/>
            <person name="Bills G.F."/>
            <person name="Dong Y."/>
            <person name="Huang W."/>
            <person name="Nel W.J."/>
            <person name="Swalarsk-Parry B.S."/>
            <person name="Vaghefi N."/>
            <person name="Wilken P.M."/>
            <person name="An Z."/>
            <person name="de Beer Z.W."/>
            <person name="De Vos L."/>
            <person name="Chen L."/>
            <person name="Duong T.A."/>
            <person name="Gao Y."/>
            <person name="Hammerbacher A."/>
            <person name="Kikkert J.R."/>
            <person name="Li Y."/>
            <person name="Li H."/>
            <person name="Li K."/>
            <person name="Li Q."/>
            <person name="Liu X."/>
            <person name="Ma X."/>
            <person name="Naidoo K."/>
            <person name="Pethybridge S.J."/>
            <person name="Sun J."/>
            <person name="Steenkamp E.T."/>
            <person name="van der Nest M.A."/>
            <person name="van Wyk S."/>
            <person name="Wingfield M.J."/>
            <person name="Xiong C."/>
            <person name="Yue Q."/>
            <person name="Zhang X."/>
        </authorList>
    </citation>
    <scope>NUCLEOTIDE SEQUENCE [LARGE SCALE GENOMIC DNA]</scope>
    <source>
        <strain evidence="2 3">BP6252</strain>
    </source>
</reference>
<feature type="compositionally biased region" description="Acidic residues" evidence="1">
    <location>
        <begin position="144"/>
        <end position="155"/>
    </location>
</feature>
<evidence type="ECO:0000313" key="2">
    <source>
        <dbReference type="EMBL" id="RDW58686.1"/>
    </source>
</evidence>
<feature type="region of interest" description="Disordered" evidence="1">
    <location>
        <begin position="62"/>
        <end position="165"/>
    </location>
</feature>
<keyword evidence="3" id="KW-1185">Reference proteome</keyword>
<feature type="compositionally biased region" description="Polar residues" evidence="1">
    <location>
        <begin position="1"/>
        <end position="10"/>
    </location>
</feature>
<feature type="compositionally biased region" description="Basic and acidic residues" evidence="1">
    <location>
        <begin position="106"/>
        <end position="115"/>
    </location>
</feature>
<protein>
    <submittedName>
        <fullName evidence="2">Uncharacterized protein</fullName>
    </submittedName>
</protein>
<organism evidence="2 3">
    <name type="scientific">Coleophoma cylindrospora</name>
    <dbReference type="NCBI Taxonomy" id="1849047"/>
    <lineage>
        <taxon>Eukaryota</taxon>
        <taxon>Fungi</taxon>
        <taxon>Dikarya</taxon>
        <taxon>Ascomycota</taxon>
        <taxon>Pezizomycotina</taxon>
        <taxon>Leotiomycetes</taxon>
        <taxon>Helotiales</taxon>
        <taxon>Dermateaceae</taxon>
        <taxon>Coleophoma</taxon>
    </lineage>
</organism>
<dbReference type="AlphaFoldDB" id="A0A3D8QA36"/>
<accession>A0A3D8QA36</accession>
<sequence length="165" mass="18210">MSPSYESPRSISPLVPASGAKTAPNEFWTGNFKRGPLPPFLKLRVENITVEERSAYYDDLVDKPSKLGELSNDPSSKRKEKAGFVTAKQQELQRDRTTGPQAMASARKESARSCEETDSFYSSSQEENSNHSGSDGDELGYTSENEEEGMQDEDEGHSSGFMLSI</sequence>
<name>A0A3D8QA36_9HELO</name>
<comment type="caution">
    <text evidence="2">The sequence shown here is derived from an EMBL/GenBank/DDBJ whole genome shotgun (WGS) entry which is preliminary data.</text>
</comment>
<gene>
    <name evidence="2" type="ORF">BP6252_13162</name>
</gene>